<evidence type="ECO:0000256" key="1">
    <source>
        <dbReference type="ARBA" id="ARBA00004457"/>
    </source>
</evidence>
<keyword evidence="5 6" id="KW-0472">Membrane</keyword>
<evidence type="ECO:0000256" key="4">
    <source>
        <dbReference type="ARBA" id="ARBA00022989"/>
    </source>
</evidence>
<gene>
    <name evidence="9" type="ORF">TcWFU_002764</name>
</gene>
<dbReference type="PANTHER" id="PTHR10984:SF30">
    <property type="entry name" value="ENDOPLASMIC RETICULUM-GOLGI INTERMEDIATE COMPARTMENT PROTEIN 2"/>
    <property type="match status" value="1"/>
</dbReference>
<evidence type="ECO:0000313" key="9">
    <source>
        <dbReference type="EMBL" id="KAL5111638.1"/>
    </source>
</evidence>
<keyword evidence="4 6" id="KW-1133">Transmembrane helix</keyword>
<feature type="transmembrane region" description="Helical" evidence="6">
    <location>
        <begin position="51"/>
        <end position="70"/>
    </location>
</feature>
<keyword evidence="3 6" id="KW-0812">Transmembrane</keyword>
<keyword evidence="10" id="KW-1185">Reference proteome</keyword>
<protein>
    <submittedName>
        <fullName evidence="9">Endoplasmic reticulum-Golgi intermediate compartment protein 2</fullName>
    </submittedName>
</protein>
<dbReference type="Pfam" id="PF07970">
    <property type="entry name" value="COPIIcoated_ERV"/>
    <property type="match status" value="1"/>
</dbReference>
<name>A0ABR4QRB4_9CEST</name>
<dbReference type="InterPro" id="IPR045888">
    <property type="entry name" value="Erv"/>
</dbReference>
<evidence type="ECO:0000259" key="7">
    <source>
        <dbReference type="Pfam" id="PF07970"/>
    </source>
</evidence>
<feature type="domain" description="Endoplasmic reticulum vesicle transporter C-terminal" evidence="7">
    <location>
        <begin position="186"/>
        <end position="359"/>
    </location>
</feature>
<dbReference type="PANTHER" id="PTHR10984">
    <property type="entry name" value="ENDOPLASMIC RETICULUM-GOLGI INTERMEDIATE COMPARTMENT PROTEIN"/>
    <property type="match status" value="1"/>
</dbReference>
<organism evidence="9 10">
    <name type="scientific">Taenia crassiceps</name>
    <dbReference type="NCBI Taxonomy" id="6207"/>
    <lineage>
        <taxon>Eukaryota</taxon>
        <taxon>Metazoa</taxon>
        <taxon>Spiralia</taxon>
        <taxon>Lophotrochozoa</taxon>
        <taxon>Platyhelminthes</taxon>
        <taxon>Cestoda</taxon>
        <taxon>Eucestoda</taxon>
        <taxon>Cyclophyllidea</taxon>
        <taxon>Taeniidae</taxon>
        <taxon>Taenia</taxon>
    </lineage>
</organism>
<sequence>MEVRRRIPHAHDDTDEETLVDRIKKVDTFEKLPRECVNRTSSGGGGTKRQFILSLASILTFGVIIVLIFAELSQFRSPDVVFNYSVDSSVEGDLPVNIDMTIAMRYVSMDVLDLNGNLISSGSRVKAINCKFGLPSRWSKKFKLKRESMNHLRRQYHSLHQYFWLSHMNSEEFALDTMHRFRENEVPEVEADACRFVGTFKVRKSPGNLHVTTGKALGLNSNVHIHIAPLDPSSRRNFSHRIHHLSFGTPLESYIHPLDAEEVISDDPALMYQYFIEVVPTTFRTRMEEIDTYQYAVTEQARSINHKNQSHGVPGVFFRYDVFPVRVEVDVSGGGSSSVARLLVRLSAIIGGVFATGNLLCLLLRASVCFCLEVRNRLKLATVTPGLSASAPLIPDSDDWELAAIANLSHTWLPYPTRVHRPCQSSQPSLVAFVWSFQKRHQKTVLRTNPALKLGSSVNPCGGDVSGD</sequence>
<dbReference type="EMBL" id="JAKROA010000001">
    <property type="protein sequence ID" value="KAL5111638.1"/>
    <property type="molecule type" value="Genomic_DNA"/>
</dbReference>
<comment type="caution">
    <text evidence="9">The sequence shown here is derived from an EMBL/GenBank/DDBJ whole genome shotgun (WGS) entry which is preliminary data.</text>
</comment>
<dbReference type="InterPro" id="IPR012936">
    <property type="entry name" value="Erv_C"/>
</dbReference>
<dbReference type="InterPro" id="IPR039542">
    <property type="entry name" value="Erv_N"/>
</dbReference>
<dbReference type="Pfam" id="PF13850">
    <property type="entry name" value="ERGIC_N"/>
    <property type="match status" value="1"/>
</dbReference>
<accession>A0ABR4QRB4</accession>
<evidence type="ECO:0000259" key="8">
    <source>
        <dbReference type="Pfam" id="PF13850"/>
    </source>
</evidence>
<comment type="subcellular location">
    <subcellularLocation>
        <location evidence="1">Endoplasmic reticulum-Golgi intermediate compartment membrane</location>
        <topology evidence="1">Multi-pass membrane protein</topology>
    </subcellularLocation>
</comment>
<proteinExistence type="inferred from homology"/>
<dbReference type="Proteomes" id="UP001651158">
    <property type="component" value="Unassembled WGS sequence"/>
</dbReference>
<evidence type="ECO:0000256" key="5">
    <source>
        <dbReference type="ARBA" id="ARBA00023136"/>
    </source>
</evidence>
<comment type="similarity">
    <text evidence="2">Belongs to the ERGIC family.</text>
</comment>
<feature type="domain" description="Endoplasmic reticulum vesicle transporter N-terminal" evidence="8">
    <location>
        <begin position="23"/>
        <end position="117"/>
    </location>
</feature>
<evidence type="ECO:0000313" key="10">
    <source>
        <dbReference type="Proteomes" id="UP001651158"/>
    </source>
</evidence>
<evidence type="ECO:0000256" key="2">
    <source>
        <dbReference type="ARBA" id="ARBA00005648"/>
    </source>
</evidence>
<evidence type="ECO:0000256" key="3">
    <source>
        <dbReference type="ARBA" id="ARBA00022692"/>
    </source>
</evidence>
<evidence type="ECO:0000256" key="6">
    <source>
        <dbReference type="SAM" id="Phobius"/>
    </source>
</evidence>
<reference evidence="9 10" key="1">
    <citation type="journal article" date="2022" name="Front. Cell. Infect. Microbiol.">
        <title>The Genomes of Two Strains of Taenia crassiceps the Animal Model for the Study of Human Cysticercosis.</title>
        <authorList>
            <person name="Bobes R.J."/>
            <person name="Estrada K."/>
            <person name="Rios-Valencia D.G."/>
            <person name="Calderon-Gallegos A."/>
            <person name="de la Torre P."/>
            <person name="Carrero J.C."/>
            <person name="Sanchez-Flores A."/>
            <person name="Laclette J.P."/>
        </authorList>
    </citation>
    <scope>NUCLEOTIDE SEQUENCE [LARGE SCALE GENOMIC DNA]</scope>
    <source>
        <strain evidence="9">WFUcys</strain>
    </source>
</reference>